<reference evidence="2 3" key="2">
    <citation type="journal article" date="2013" name="PLoS ONE">
        <title>INDIGO - INtegrated Data Warehouse of MIcrobial GenOmes with Examples from the Red Sea Extremophiles.</title>
        <authorList>
            <person name="Alam I."/>
            <person name="Antunes A."/>
            <person name="Kamau A.A."/>
            <person name="Ba Alawi W."/>
            <person name="Kalkatawi M."/>
            <person name="Stingl U."/>
            <person name="Bajic V.B."/>
        </authorList>
    </citation>
    <scope>NUCLEOTIDE SEQUENCE [LARGE SCALE GENOMIC DNA]</scope>
    <source>
        <strain evidence="2 3">SARL4B</strain>
    </source>
</reference>
<dbReference type="EMBL" id="AFNT02000003">
    <property type="protein sequence ID" value="ERJ07480.1"/>
    <property type="molecule type" value="Genomic_DNA"/>
</dbReference>
<evidence type="ECO:0000256" key="1">
    <source>
        <dbReference type="SAM" id="MobiDB-lite"/>
    </source>
</evidence>
<feature type="region of interest" description="Disordered" evidence="1">
    <location>
        <begin position="68"/>
        <end position="162"/>
    </location>
</feature>
<dbReference type="Proteomes" id="UP000003861">
    <property type="component" value="Unassembled WGS sequence"/>
</dbReference>
<name>F7PLW7_9EURY</name>
<sequence length="220" mass="24081">MSIKKKVIQMSESNTEQTTVTFGATLTGNEYTESAWEEIDVSELDNAEIDFLAEILGWESEPLRALSQVDRKPCRSCGTPMPAEHPPVCEVCRRSEEPASEREEHSPSYGRQQGGTGMRDEGIDRSGSSIERLDGSQYGDPEDHRPAHVAPPDGEEPDQDSEAVLDLRVLGIDVEGEEAHEIANAVNSVLSEERDIEGVAPVLHDDAELVIDDSREGPNA</sequence>
<evidence type="ECO:0000313" key="3">
    <source>
        <dbReference type="Proteomes" id="UP000003861"/>
    </source>
</evidence>
<proteinExistence type="predicted"/>
<reference evidence="2 3" key="1">
    <citation type="journal article" date="2011" name="J. Bacteriol.">
        <title>Genome sequence of Halorhabdus tiamatea, the first archaeon isolated from a deep-sea anoxic brine lake.</title>
        <authorList>
            <person name="Antunes A."/>
            <person name="Alam I."/>
            <person name="Bajic V.B."/>
            <person name="Stingl U."/>
        </authorList>
    </citation>
    <scope>NUCLEOTIDE SEQUENCE [LARGE SCALE GENOMIC DNA]</scope>
    <source>
        <strain evidence="2 3">SARL4B</strain>
    </source>
</reference>
<feature type="compositionally biased region" description="Acidic residues" evidence="1">
    <location>
        <begin position="153"/>
        <end position="162"/>
    </location>
</feature>
<accession>F7PLW7</accession>
<dbReference type="AlphaFoldDB" id="F7PLW7"/>
<comment type="caution">
    <text evidence="2">The sequence shown here is derived from an EMBL/GenBank/DDBJ whole genome shotgun (WGS) entry which is preliminary data.</text>
</comment>
<organism evidence="2 3">
    <name type="scientific">Halorhabdus tiamatea SARL4B</name>
    <dbReference type="NCBI Taxonomy" id="1033806"/>
    <lineage>
        <taxon>Archaea</taxon>
        <taxon>Methanobacteriati</taxon>
        <taxon>Methanobacteriota</taxon>
        <taxon>Stenosarchaea group</taxon>
        <taxon>Halobacteria</taxon>
        <taxon>Halobacteriales</taxon>
        <taxon>Haloarculaceae</taxon>
        <taxon>Halorhabdus</taxon>
    </lineage>
</organism>
<gene>
    <name evidence="2" type="ORF">HLRTI_000523</name>
</gene>
<protein>
    <submittedName>
        <fullName evidence="2">Uncharacterized protein</fullName>
    </submittedName>
</protein>
<feature type="compositionally biased region" description="Basic and acidic residues" evidence="1">
    <location>
        <begin position="91"/>
        <end position="106"/>
    </location>
</feature>
<evidence type="ECO:0000313" key="2">
    <source>
        <dbReference type="EMBL" id="ERJ07480.1"/>
    </source>
</evidence>